<protein>
    <recommendedName>
        <fullName evidence="5">RING-type domain-containing protein</fullName>
    </recommendedName>
</protein>
<accession>A0ABP0Q6E6</accession>
<dbReference type="SUPFAM" id="SSF57850">
    <property type="entry name" value="RING/U-box"/>
    <property type="match status" value="1"/>
</dbReference>
<feature type="transmembrane region" description="Helical" evidence="3">
    <location>
        <begin position="221"/>
        <end position="239"/>
    </location>
</feature>
<evidence type="ECO:0000256" key="1">
    <source>
        <dbReference type="PROSITE-ProRule" id="PRU00175"/>
    </source>
</evidence>
<dbReference type="InterPro" id="IPR001841">
    <property type="entry name" value="Znf_RING"/>
</dbReference>
<reference evidence="6 7" key="1">
    <citation type="submission" date="2024-02" db="EMBL/GenBank/DDBJ databases">
        <authorList>
            <person name="Chen Y."/>
            <person name="Shah S."/>
            <person name="Dougan E. K."/>
            <person name="Thang M."/>
            <person name="Chan C."/>
        </authorList>
    </citation>
    <scope>NUCLEOTIDE SEQUENCE [LARGE SCALE GENOMIC DNA]</scope>
</reference>
<dbReference type="EMBL" id="CAXAMN010024028">
    <property type="protein sequence ID" value="CAK9083271.1"/>
    <property type="molecule type" value="Genomic_DNA"/>
</dbReference>
<dbReference type="Gene3D" id="3.30.40.10">
    <property type="entry name" value="Zinc/RING finger domain, C3HC4 (zinc finger)"/>
    <property type="match status" value="1"/>
</dbReference>
<keyword evidence="4" id="KW-0732">Signal</keyword>
<feature type="compositionally biased region" description="Polar residues" evidence="2">
    <location>
        <begin position="518"/>
        <end position="530"/>
    </location>
</feature>
<feature type="signal peptide" evidence="4">
    <location>
        <begin position="1"/>
        <end position="15"/>
    </location>
</feature>
<keyword evidence="1" id="KW-0862">Zinc</keyword>
<dbReference type="InterPro" id="IPR013083">
    <property type="entry name" value="Znf_RING/FYVE/PHD"/>
</dbReference>
<evidence type="ECO:0000313" key="7">
    <source>
        <dbReference type="Proteomes" id="UP001642484"/>
    </source>
</evidence>
<feature type="chain" id="PRO_5046342355" description="RING-type domain-containing protein" evidence="4">
    <location>
        <begin position="16"/>
        <end position="547"/>
    </location>
</feature>
<name>A0ABP0Q6E6_9DINO</name>
<evidence type="ECO:0000259" key="5">
    <source>
        <dbReference type="PROSITE" id="PS50089"/>
    </source>
</evidence>
<organism evidence="6 7">
    <name type="scientific">Durusdinium trenchii</name>
    <dbReference type="NCBI Taxonomy" id="1381693"/>
    <lineage>
        <taxon>Eukaryota</taxon>
        <taxon>Sar</taxon>
        <taxon>Alveolata</taxon>
        <taxon>Dinophyceae</taxon>
        <taxon>Suessiales</taxon>
        <taxon>Symbiodiniaceae</taxon>
        <taxon>Durusdinium</taxon>
    </lineage>
</organism>
<evidence type="ECO:0000313" key="6">
    <source>
        <dbReference type="EMBL" id="CAK9083271.1"/>
    </source>
</evidence>
<evidence type="ECO:0000256" key="3">
    <source>
        <dbReference type="SAM" id="Phobius"/>
    </source>
</evidence>
<keyword evidence="3" id="KW-1133">Transmembrane helix</keyword>
<feature type="transmembrane region" description="Helical" evidence="3">
    <location>
        <begin position="193"/>
        <end position="214"/>
    </location>
</feature>
<dbReference type="Proteomes" id="UP001642484">
    <property type="component" value="Unassembled WGS sequence"/>
</dbReference>
<evidence type="ECO:0000256" key="2">
    <source>
        <dbReference type="SAM" id="MobiDB-lite"/>
    </source>
</evidence>
<comment type="caution">
    <text evidence="6">The sequence shown here is derived from an EMBL/GenBank/DDBJ whole genome shotgun (WGS) entry which is preliminary data.</text>
</comment>
<dbReference type="PROSITE" id="PS50089">
    <property type="entry name" value="ZF_RING_2"/>
    <property type="match status" value="1"/>
</dbReference>
<proteinExistence type="predicted"/>
<gene>
    <name evidence="6" type="ORF">CCMP2556_LOCUS40614</name>
</gene>
<keyword evidence="1" id="KW-0863">Zinc-finger</keyword>
<sequence length="547" mass="59907">MKRLLAVSLLLSVFAKDRKDCKHGEWDASSESCNCYEGWTKSGIADTVNFLAGVCDQYKCISDEKCESHVGIPGATCPIEGWNCYCGWEYAMKNDGHGFETKGKGGGACMGGMFTFSVWATTWVELFMMHTWKAFLLGALICLPFGRKRVNCDHHMPSLWRSLRELMGAADCHGECMQVDRYTWTTFKDDVAWSLYVLDLAFWAYAFLLVTWAVTLFVWSILLWAMVLLALLGMLVAGVCATCGEGAGGVDCGNCNCACDGCGVCDCSGCTGATATPGSVDFFYWGGPYPYYDCQCAPAGDCDGCCNCGCSWRCCCACCLPIAWMLFVFPRLPENAWGGLVGRLCGTHALTAPERLYQGGNCFVEFLGMSWRRGSDLHADAAWREAVYNFLAPGRSDESEVGGAQPRPLVQADGTLRNVVPIGRNGHAILIERPFDKKLDACVESSFADYAENKCWICQDDQHCEFDLWLGCHHIFCSKCSTEMLKRNMPCPLCRIASTSVLRGNSLGPRIFPFTVSPKSSRTTATQSKGNSRRGALLAAPAGTNMS</sequence>
<feature type="domain" description="RING-type" evidence="5">
    <location>
        <begin position="455"/>
        <end position="495"/>
    </location>
</feature>
<keyword evidence="3" id="KW-0472">Membrane</keyword>
<keyword evidence="1" id="KW-0479">Metal-binding</keyword>
<feature type="region of interest" description="Disordered" evidence="2">
    <location>
        <begin position="518"/>
        <end position="547"/>
    </location>
</feature>
<keyword evidence="7" id="KW-1185">Reference proteome</keyword>
<keyword evidence="3" id="KW-0812">Transmembrane</keyword>
<evidence type="ECO:0000256" key="4">
    <source>
        <dbReference type="SAM" id="SignalP"/>
    </source>
</evidence>